<dbReference type="InterPro" id="IPR029162">
    <property type="entry name" value="InaF-motif"/>
</dbReference>
<dbReference type="AlphaFoldDB" id="A0A482XNJ7"/>
<organism evidence="3 4">
    <name type="scientific">Laodelphax striatellus</name>
    <name type="common">Small brown planthopper</name>
    <name type="synonym">Delphax striatella</name>
    <dbReference type="NCBI Taxonomy" id="195883"/>
    <lineage>
        <taxon>Eukaryota</taxon>
        <taxon>Metazoa</taxon>
        <taxon>Ecdysozoa</taxon>
        <taxon>Arthropoda</taxon>
        <taxon>Hexapoda</taxon>
        <taxon>Insecta</taxon>
        <taxon>Pterygota</taxon>
        <taxon>Neoptera</taxon>
        <taxon>Paraneoptera</taxon>
        <taxon>Hemiptera</taxon>
        <taxon>Auchenorrhyncha</taxon>
        <taxon>Fulgoroidea</taxon>
        <taxon>Delphacidae</taxon>
        <taxon>Criomorphinae</taxon>
        <taxon>Laodelphax</taxon>
    </lineage>
</organism>
<name>A0A482XNJ7_LAOST</name>
<gene>
    <name evidence="3" type="ORF">LSTR_LSTR007410</name>
</gene>
<dbReference type="Pfam" id="PF15018">
    <property type="entry name" value="InaF-motif"/>
    <property type="match status" value="1"/>
</dbReference>
<evidence type="ECO:0000313" key="4">
    <source>
        <dbReference type="Proteomes" id="UP000291343"/>
    </source>
</evidence>
<evidence type="ECO:0008006" key="5">
    <source>
        <dbReference type="Google" id="ProtNLM"/>
    </source>
</evidence>
<comment type="caution">
    <text evidence="3">The sequence shown here is derived from an EMBL/GenBank/DDBJ whole genome shotgun (WGS) entry which is preliminary data.</text>
</comment>
<accession>A0A482XNJ7</accession>
<dbReference type="EMBL" id="QKKF02004189">
    <property type="protein sequence ID" value="RZF47483.1"/>
    <property type="molecule type" value="Genomic_DNA"/>
</dbReference>
<evidence type="ECO:0000313" key="3">
    <source>
        <dbReference type="EMBL" id="RZF47483.1"/>
    </source>
</evidence>
<feature type="region of interest" description="Disordered" evidence="1">
    <location>
        <begin position="1"/>
        <end position="33"/>
    </location>
</feature>
<keyword evidence="2" id="KW-1133">Transmembrane helix</keyword>
<dbReference type="PANTHER" id="PTHR34929">
    <property type="entry name" value="ZGC:153157"/>
    <property type="match status" value="1"/>
</dbReference>
<evidence type="ECO:0000256" key="1">
    <source>
        <dbReference type="SAM" id="MobiDB-lite"/>
    </source>
</evidence>
<keyword evidence="4" id="KW-1185">Reference proteome</keyword>
<proteinExistence type="predicted"/>
<dbReference type="OrthoDB" id="8113027at2759"/>
<dbReference type="InParanoid" id="A0A482XNJ7"/>
<feature type="transmembrane region" description="Helical" evidence="2">
    <location>
        <begin position="44"/>
        <end position="64"/>
    </location>
</feature>
<sequence>MASEGSAGVLGGGVDAEQGQNSGDQKKKTHTSPAKKKLLRMLTVMAYLTSITSGAFILALYYIFLWTPKRSDHSSQGGTRPHRLIQEDTGFDFAAPPVSNGFSIR</sequence>
<keyword evidence="2" id="KW-0812">Transmembrane</keyword>
<keyword evidence="2" id="KW-0472">Membrane</keyword>
<protein>
    <recommendedName>
        <fullName evidence="5">InaF motif containing 2</fullName>
    </recommendedName>
</protein>
<dbReference type="PANTHER" id="PTHR34929:SF1">
    <property type="entry name" value="INAF MOTIF CONTAINING 2"/>
    <property type="match status" value="1"/>
</dbReference>
<reference evidence="3 4" key="1">
    <citation type="journal article" date="2017" name="Gigascience">
        <title>Genome sequence of the small brown planthopper, Laodelphax striatellus.</title>
        <authorList>
            <person name="Zhu J."/>
            <person name="Jiang F."/>
            <person name="Wang X."/>
            <person name="Yang P."/>
            <person name="Bao Y."/>
            <person name="Zhao W."/>
            <person name="Wang W."/>
            <person name="Lu H."/>
            <person name="Wang Q."/>
            <person name="Cui N."/>
            <person name="Li J."/>
            <person name="Chen X."/>
            <person name="Luo L."/>
            <person name="Yu J."/>
            <person name="Kang L."/>
            <person name="Cui F."/>
        </authorList>
    </citation>
    <scope>NUCLEOTIDE SEQUENCE [LARGE SCALE GENOMIC DNA]</scope>
    <source>
        <strain evidence="3">Lst14</strain>
    </source>
</reference>
<dbReference type="Proteomes" id="UP000291343">
    <property type="component" value="Unassembled WGS sequence"/>
</dbReference>
<evidence type="ECO:0000256" key="2">
    <source>
        <dbReference type="SAM" id="Phobius"/>
    </source>
</evidence>